<dbReference type="PANTHER" id="PTHR46663">
    <property type="entry name" value="DIGUANYLATE CYCLASE DGCT-RELATED"/>
    <property type="match status" value="1"/>
</dbReference>
<dbReference type="InterPro" id="IPR052163">
    <property type="entry name" value="DGC-Regulatory_Protein"/>
</dbReference>
<dbReference type="AlphaFoldDB" id="A0A2T0R062"/>
<comment type="caution">
    <text evidence="3">The sequence shown here is derived from an EMBL/GenBank/DDBJ whole genome shotgun (WGS) entry which is preliminary data.</text>
</comment>
<dbReference type="SUPFAM" id="SSF55781">
    <property type="entry name" value="GAF domain-like"/>
    <property type="match status" value="1"/>
</dbReference>
<dbReference type="NCBIfam" id="TIGR00254">
    <property type="entry name" value="GGDEF"/>
    <property type="match status" value="1"/>
</dbReference>
<accession>A0A2T0R062</accession>
<dbReference type="PANTHER" id="PTHR46663:SF2">
    <property type="entry name" value="GGDEF DOMAIN-CONTAINING PROTEIN"/>
    <property type="match status" value="1"/>
</dbReference>
<dbReference type="InterPro" id="IPR003018">
    <property type="entry name" value="GAF"/>
</dbReference>
<feature type="domain" description="GGDEF" evidence="2">
    <location>
        <begin position="327"/>
        <end position="459"/>
    </location>
</feature>
<dbReference type="InterPro" id="IPR029016">
    <property type="entry name" value="GAF-like_dom_sf"/>
</dbReference>
<dbReference type="Proteomes" id="UP000238083">
    <property type="component" value="Unassembled WGS sequence"/>
</dbReference>
<dbReference type="Pfam" id="PF01590">
    <property type="entry name" value="GAF"/>
    <property type="match status" value="1"/>
</dbReference>
<dbReference type="InterPro" id="IPR043128">
    <property type="entry name" value="Rev_trsase/Diguanyl_cyclase"/>
</dbReference>
<keyword evidence="4" id="KW-1185">Reference proteome</keyword>
<proteinExistence type="predicted"/>
<evidence type="ECO:0000256" key="1">
    <source>
        <dbReference type="SAM" id="MobiDB-lite"/>
    </source>
</evidence>
<name>A0A2T0R062_9ACTN</name>
<organism evidence="3 4">
    <name type="scientific">Kineococcus rhizosphaerae</name>
    <dbReference type="NCBI Taxonomy" id="559628"/>
    <lineage>
        <taxon>Bacteria</taxon>
        <taxon>Bacillati</taxon>
        <taxon>Actinomycetota</taxon>
        <taxon>Actinomycetes</taxon>
        <taxon>Kineosporiales</taxon>
        <taxon>Kineosporiaceae</taxon>
        <taxon>Kineococcus</taxon>
    </lineage>
</organism>
<evidence type="ECO:0000313" key="3">
    <source>
        <dbReference type="EMBL" id="PRY12521.1"/>
    </source>
</evidence>
<dbReference type="RefSeq" id="WP_170127362.1">
    <property type="nucleotide sequence ID" value="NZ_PVZF01000010.1"/>
</dbReference>
<protein>
    <submittedName>
        <fullName evidence="3">Diguanylate cyclase (GGDEF)-like protein</fullName>
    </submittedName>
</protein>
<feature type="region of interest" description="Disordered" evidence="1">
    <location>
        <begin position="447"/>
        <end position="472"/>
    </location>
</feature>
<evidence type="ECO:0000313" key="4">
    <source>
        <dbReference type="Proteomes" id="UP000238083"/>
    </source>
</evidence>
<dbReference type="Gene3D" id="3.30.70.270">
    <property type="match status" value="1"/>
</dbReference>
<sequence>MELPTAPSRDAQWALPADLLDAVTREDVGLEDVLALVVDRLAGPCGVRDARVLAPGEPAAAGALVVPLLLLGEAVGRLQLRCTGPGAAAPAPSVLAAVAHHVAVLLKAETIRRARELDAVAADAVRRLFEEGTRATSVHQAAEVLARVSADALRTERVAVHLCEEDGRILDLLGLGVPESVAAALRAQLVGRSALGSPVWRRAQELGEPVLADCAVATPGRPGGFVATMELLSYAALPLRSARGFVGMVLCGDVSRTRTWTEHERRVARQLSLQGALVVDSARSRQAEHELLAELRHRADHDGLTGLPNRGRLLTALAELLPAAPQDGGALLLLDLDGFKQVNDTLGHHAGDELLRVVARRLGAVVREGDVPARLGGDEFAVLARGVSAPEAAALARRVAAAVAEPLTVDGVRVGVGASVGTALLPEHGQDVPGLLRAADARMYEGKKRSRRLRARSSASVKNARTSPVSTG</sequence>
<dbReference type="PROSITE" id="PS50887">
    <property type="entry name" value="GGDEF"/>
    <property type="match status" value="1"/>
</dbReference>
<dbReference type="EMBL" id="PVZF01000010">
    <property type="protein sequence ID" value="PRY12521.1"/>
    <property type="molecule type" value="Genomic_DNA"/>
</dbReference>
<reference evidence="3 4" key="1">
    <citation type="submission" date="2018-03" db="EMBL/GenBank/DDBJ databases">
        <title>Genomic Encyclopedia of Archaeal and Bacterial Type Strains, Phase II (KMG-II): from individual species to whole genera.</title>
        <authorList>
            <person name="Goeker M."/>
        </authorList>
    </citation>
    <scope>NUCLEOTIDE SEQUENCE [LARGE SCALE GENOMIC DNA]</scope>
    <source>
        <strain evidence="3 4">DSM 19711</strain>
    </source>
</reference>
<dbReference type="Gene3D" id="3.30.450.40">
    <property type="match status" value="1"/>
</dbReference>
<dbReference type="SUPFAM" id="SSF55073">
    <property type="entry name" value="Nucleotide cyclase"/>
    <property type="match status" value="1"/>
</dbReference>
<dbReference type="SMART" id="SM00267">
    <property type="entry name" value="GGDEF"/>
    <property type="match status" value="1"/>
</dbReference>
<dbReference type="InterPro" id="IPR029787">
    <property type="entry name" value="Nucleotide_cyclase"/>
</dbReference>
<evidence type="ECO:0000259" key="2">
    <source>
        <dbReference type="PROSITE" id="PS50887"/>
    </source>
</evidence>
<feature type="compositionally biased region" description="Polar residues" evidence="1">
    <location>
        <begin position="461"/>
        <end position="472"/>
    </location>
</feature>
<gene>
    <name evidence="3" type="ORF">CLV37_11081</name>
</gene>
<dbReference type="Pfam" id="PF00990">
    <property type="entry name" value="GGDEF"/>
    <property type="match status" value="1"/>
</dbReference>
<dbReference type="CDD" id="cd01949">
    <property type="entry name" value="GGDEF"/>
    <property type="match status" value="1"/>
</dbReference>
<dbReference type="InterPro" id="IPR000160">
    <property type="entry name" value="GGDEF_dom"/>
</dbReference>
<dbReference type="SMART" id="SM00065">
    <property type="entry name" value="GAF"/>
    <property type="match status" value="1"/>
</dbReference>